<dbReference type="WBParaSite" id="L893_g16195.t1">
    <property type="protein sequence ID" value="L893_g16195.t1"/>
    <property type="gene ID" value="L893_g16195"/>
</dbReference>
<feature type="transmembrane region" description="Helical" evidence="1">
    <location>
        <begin position="67"/>
        <end position="90"/>
    </location>
</feature>
<keyword evidence="1" id="KW-0812">Transmembrane</keyword>
<evidence type="ECO:0000256" key="1">
    <source>
        <dbReference type="SAM" id="Phobius"/>
    </source>
</evidence>
<feature type="transmembrane region" description="Helical" evidence="1">
    <location>
        <begin position="102"/>
        <end position="122"/>
    </location>
</feature>
<protein>
    <submittedName>
        <fullName evidence="3">MARVEL domain-containing protein</fullName>
    </submittedName>
</protein>
<organism evidence="2 3">
    <name type="scientific">Steinernema glaseri</name>
    <dbReference type="NCBI Taxonomy" id="37863"/>
    <lineage>
        <taxon>Eukaryota</taxon>
        <taxon>Metazoa</taxon>
        <taxon>Ecdysozoa</taxon>
        <taxon>Nematoda</taxon>
        <taxon>Chromadorea</taxon>
        <taxon>Rhabditida</taxon>
        <taxon>Tylenchina</taxon>
        <taxon>Panagrolaimomorpha</taxon>
        <taxon>Strongyloidoidea</taxon>
        <taxon>Steinernematidae</taxon>
        <taxon>Steinernema</taxon>
    </lineage>
</organism>
<proteinExistence type="predicted"/>
<keyword evidence="2" id="KW-1185">Reference proteome</keyword>
<keyword evidence="1" id="KW-0472">Membrane</keyword>
<feature type="transmembrane region" description="Helical" evidence="1">
    <location>
        <begin position="35"/>
        <end position="55"/>
    </location>
</feature>
<dbReference type="AlphaFoldDB" id="A0A1I7YGY1"/>
<feature type="transmembrane region" description="Helical" evidence="1">
    <location>
        <begin position="12"/>
        <end position="29"/>
    </location>
</feature>
<name>A0A1I7YGY1_9BILA</name>
<keyword evidence="1" id="KW-1133">Transmembrane helix</keyword>
<reference evidence="3" key="1">
    <citation type="submission" date="2016-11" db="UniProtKB">
        <authorList>
            <consortium name="WormBaseParasite"/>
        </authorList>
    </citation>
    <scope>IDENTIFICATION</scope>
</reference>
<sequence length="140" mass="15778">MHHFDKQWNVLARAFFSLLVYCVVLVSGPQVVLDFSFYLSTVIVGSIALLCLYVGIASNATYSVDLVLFYCAYELFMMAISIVGVISFRLKLPSGSLDNEVFAVLLFIRVTLLIYFVAFALHKVERIERSTKISIAETYV</sequence>
<evidence type="ECO:0000313" key="3">
    <source>
        <dbReference type="WBParaSite" id="L893_g16195.t1"/>
    </source>
</evidence>
<dbReference type="Proteomes" id="UP000095287">
    <property type="component" value="Unplaced"/>
</dbReference>
<accession>A0A1I7YGY1</accession>
<evidence type="ECO:0000313" key="2">
    <source>
        <dbReference type="Proteomes" id="UP000095287"/>
    </source>
</evidence>